<dbReference type="Proteomes" id="UP000197138">
    <property type="component" value="Unassembled WGS sequence"/>
</dbReference>
<comment type="caution">
    <text evidence="8">The sequence shown here is derived from an EMBL/GenBank/DDBJ whole genome shotgun (WGS) entry which is preliminary data.</text>
</comment>
<evidence type="ECO:0000256" key="5">
    <source>
        <dbReference type="PROSITE-ProRule" id="PRU00267"/>
    </source>
</evidence>
<dbReference type="SMART" id="SM00398">
    <property type="entry name" value="HMG"/>
    <property type="match status" value="1"/>
</dbReference>
<gene>
    <name evidence="8" type="ORF">CDL15_Pgr001168</name>
</gene>
<dbReference type="GO" id="GO:0000785">
    <property type="term" value="C:chromatin"/>
    <property type="evidence" value="ECO:0007669"/>
    <property type="project" value="UniProtKB-ARBA"/>
</dbReference>
<evidence type="ECO:0000256" key="1">
    <source>
        <dbReference type="ARBA" id="ARBA00004123"/>
    </source>
</evidence>
<feature type="DNA-binding region" description="HMG box" evidence="5">
    <location>
        <begin position="107"/>
        <end position="176"/>
    </location>
</feature>
<feature type="region of interest" description="Disordered" evidence="6">
    <location>
        <begin position="176"/>
        <end position="195"/>
    </location>
</feature>
<evidence type="ECO:0000256" key="3">
    <source>
        <dbReference type="ARBA" id="ARBA00023125"/>
    </source>
</evidence>
<name>A0A218WJP3_PUNGR</name>
<evidence type="ECO:0000256" key="4">
    <source>
        <dbReference type="ARBA" id="ARBA00023242"/>
    </source>
</evidence>
<feature type="region of interest" description="Disordered" evidence="6">
    <location>
        <begin position="1"/>
        <end position="31"/>
    </location>
</feature>
<dbReference type="InterPro" id="IPR009071">
    <property type="entry name" value="HMG_box_dom"/>
</dbReference>
<feature type="domain" description="HMG box" evidence="7">
    <location>
        <begin position="107"/>
        <end position="176"/>
    </location>
</feature>
<dbReference type="CDD" id="cd22005">
    <property type="entry name" value="HMG-box_AtHMGB1-like"/>
    <property type="match status" value="1"/>
</dbReference>
<keyword evidence="3 5" id="KW-0238">DNA-binding</keyword>
<evidence type="ECO:0000313" key="8">
    <source>
        <dbReference type="EMBL" id="OWM73054.1"/>
    </source>
</evidence>
<proteinExistence type="inferred from homology"/>
<dbReference type="GO" id="GO:0003682">
    <property type="term" value="F:chromatin binding"/>
    <property type="evidence" value="ECO:0007669"/>
    <property type="project" value="UniProtKB-ARBA"/>
</dbReference>
<sequence>MAKKASKSQDSAPPPSSSRTPAPSAGASEAANAEYCPPLLHRIIVILTRSVSSLHKRMVLRAKSSEKMKRLAEMSRESEDERRPKSAKTSKGSLNKKKNHKLDSKKPKKPPTAFFYFLEDFRKEYQEQNPDIKSMRDIGKACGAKWKTMTYEEKVQYYDIAAEKRREFDQVMAEYIKRKESGEDPESEDETESDK</sequence>
<dbReference type="Pfam" id="PF00505">
    <property type="entry name" value="HMG_box"/>
    <property type="match status" value="1"/>
</dbReference>
<comment type="similarity">
    <text evidence="2">Belongs to the HMGB family.</text>
</comment>
<protein>
    <recommendedName>
        <fullName evidence="7">HMG box domain-containing protein</fullName>
    </recommendedName>
</protein>
<feature type="compositionally biased region" description="Low complexity" evidence="6">
    <location>
        <begin position="17"/>
        <end position="31"/>
    </location>
</feature>
<evidence type="ECO:0000259" key="7">
    <source>
        <dbReference type="PROSITE" id="PS50118"/>
    </source>
</evidence>
<feature type="compositionally biased region" description="Acidic residues" evidence="6">
    <location>
        <begin position="183"/>
        <end position="195"/>
    </location>
</feature>
<evidence type="ECO:0000256" key="2">
    <source>
        <dbReference type="ARBA" id="ARBA00008774"/>
    </source>
</evidence>
<accession>A0A218WJP3</accession>
<organism evidence="8 9">
    <name type="scientific">Punica granatum</name>
    <name type="common">Pomegranate</name>
    <dbReference type="NCBI Taxonomy" id="22663"/>
    <lineage>
        <taxon>Eukaryota</taxon>
        <taxon>Viridiplantae</taxon>
        <taxon>Streptophyta</taxon>
        <taxon>Embryophyta</taxon>
        <taxon>Tracheophyta</taxon>
        <taxon>Spermatophyta</taxon>
        <taxon>Magnoliopsida</taxon>
        <taxon>eudicotyledons</taxon>
        <taxon>Gunneridae</taxon>
        <taxon>Pentapetalae</taxon>
        <taxon>rosids</taxon>
        <taxon>malvids</taxon>
        <taxon>Myrtales</taxon>
        <taxon>Lythraceae</taxon>
        <taxon>Punica</taxon>
    </lineage>
</organism>
<dbReference type="GO" id="GO:0005634">
    <property type="term" value="C:nucleus"/>
    <property type="evidence" value="ECO:0007669"/>
    <property type="project" value="UniProtKB-SubCell"/>
</dbReference>
<dbReference type="PANTHER" id="PTHR46261:SF12">
    <property type="entry name" value="HIGH MOBILITY GROUP B PROTEIN 14"/>
    <property type="match status" value="1"/>
</dbReference>
<evidence type="ECO:0000256" key="6">
    <source>
        <dbReference type="SAM" id="MobiDB-lite"/>
    </source>
</evidence>
<dbReference type="Gene3D" id="1.10.30.10">
    <property type="entry name" value="High mobility group box domain"/>
    <property type="match status" value="1"/>
</dbReference>
<dbReference type="InterPro" id="IPR031061">
    <property type="entry name" value="HMGB_plant"/>
</dbReference>
<dbReference type="PROSITE" id="PS50118">
    <property type="entry name" value="HMG_BOX_2"/>
    <property type="match status" value="1"/>
</dbReference>
<feature type="compositionally biased region" description="Basic and acidic residues" evidence="6">
    <location>
        <begin position="63"/>
        <end position="84"/>
    </location>
</feature>
<dbReference type="InterPro" id="IPR036910">
    <property type="entry name" value="HMG_box_dom_sf"/>
</dbReference>
<dbReference type="GO" id="GO:0006325">
    <property type="term" value="P:chromatin organization"/>
    <property type="evidence" value="ECO:0007669"/>
    <property type="project" value="UniProtKB-ARBA"/>
</dbReference>
<feature type="region of interest" description="Disordered" evidence="6">
    <location>
        <begin position="63"/>
        <end position="111"/>
    </location>
</feature>
<dbReference type="SUPFAM" id="SSF47095">
    <property type="entry name" value="HMG-box"/>
    <property type="match status" value="1"/>
</dbReference>
<reference evidence="9" key="1">
    <citation type="journal article" date="2017" name="Plant J.">
        <title>The pomegranate (Punica granatum L.) genome and the genomics of punicalagin biosynthesis.</title>
        <authorList>
            <person name="Qin G."/>
            <person name="Xu C."/>
            <person name="Ming R."/>
            <person name="Tang H."/>
            <person name="Guyot R."/>
            <person name="Kramer E.M."/>
            <person name="Hu Y."/>
            <person name="Yi X."/>
            <person name="Qi Y."/>
            <person name="Xu X."/>
            <person name="Gao Z."/>
            <person name="Pan H."/>
            <person name="Jian J."/>
            <person name="Tian Y."/>
            <person name="Yue Z."/>
            <person name="Xu Y."/>
        </authorList>
    </citation>
    <scope>NUCLEOTIDE SEQUENCE [LARGE SCALE GENOMIC DNA]</scope>
    <source>
        <strain evidence="9">cv. Dabenzi</strain>
    </source>
</reference>
<dbReference type="AlphaFoldDB" id="A0A218WJP3"/>
<dbReference type="GO" id="GO:0030527">
    <property type="term" value="F:structural constituent of chromatin"/>
    <property type="evidence" value="ECO:0007669"/>
    <property type="project" value="UniProtKB-ARBA"/>
</dbReference>
<evidence type="ECO:0000313" key="9">
    <source>
        <dbReference type="Proteomes" id="UP000197138"/>
    </source>
</evidence>
<keyword evidence="4 5" id="KW-0539">Nucleus</keyword>
<comment type="subcellular location">
    <subcellularLocation>
        <location evidence="1">Nucleus</location>
    </subcellularLocation>
</comment>
<dbReference type="PANTHER" id="PTHR46261">
    <property type="entry name" value="HIGH MOBILITY GROUP B PROTEIN 4-RELATED"/>
    <property type="match status" value="1"/>
</dbReference>
<dbReference type="GO" id="GO:0003677">
    <property type="term" value="F:DNA binding"/>
    <property type="evidence" value="ECO:0007669"/>
    <property type="project" value="UniProtKB-UniRule"/>
</dbReference>
<dbReference type="EMBL" id="MTKT01003953">
    <property type="protein sequence ID" value="OWM73054.1"/>
    <property type="molecule type" value="Genomic_DNA"/>
</dbReference>